<accession>A0A815WEL7</accession>
<dbReference type="InterPro" id="IPR013783">
    <property type="entry name" value="Ig-like_fold"/>
</dbReference>
<proteinExistence type="predicted"/>
<protein>
    <submittedName>
        <fullName evidence="1">Uncharacterized protein</fullName>
    </submittedName>
</protein>
<evidence type="ECO:0000313" key="2">
    <source>
        <dbReference type="Proteomes" id="UP000663891"/>
    </source>
</evidence>
<feature type="non-terminal residue" evidence="1">
    <location>
        <position position="78"/>
    </location>
</feature>
<dbReference type="Proteomes" id="UP000663891">
    <property type="component" value="Unassembled WGS sequence"/>
</dbReference>
<gene>
    <name evidence="1" type="ORF">VCS650_LOCUS44049</name>
</gene>
<dbReference type="Gene3D" id="2.60.40.10">
    <property type="entry name" value="Immunoglobulins"/>
    <property type="match status" value="1"/>
</dbReference>
<dbReference type="EMBL" id="CAJNON010007601">
    <property type="protein sequence ID" value="CAF1542244.1"/>
    <property type="molecule type" value="Genomic_DNA"/>
</dbReference>
<evidence type="ECO:0000313" key="1">
    <source>
        <dbReference type="EMBL" id="CAF1542244.1"/>
    </source>
</evidence>
<dbReference type="SUPFAM" id="SSF48726">
    <property type="entry name" value="Immunoglobulin"/>
    <property type="match status" value="1"/>
</dbReference>
<dbReference type="Pfam" id="PF13927">
    <property type="entry name" value="Ig_3"/>
    <property type="match status" value="1"/>
</dbReference>
<dbReference type="AlphaFoldDB" id="A0A815WEL7"/>
<reference evidence="1" key="1">
    <citation type="submission" date="2021-02" db="EMBL/GenBank/DDBJ databases">
        <authorList>
            <person name="Nowell W R."/>
        </authorList>
    </citation>
    <scope>NUCLEOTIDE SEQUENCE</scope>
</reference>
<sequence length="78" mass="8673">VKPTIKNDLEPQTINVNDELIYRLVVDGRPIPTVRFYKDGNEIGPVTIEKSPTPDDSLITAILHIPKASITDQGEYQA</sequence>
<name>A0A815WEL7_9BILA</name>
<dbReference type="OrthoDB" id="6127080at2759"/>
<feature type="non-terminal residue" evidence="1">
    <location>
        <position position="1"/>
    </location>
</feature>
<comment type="caution">
    <text evidence="1">The sequence shown here is derived from an EMBL/GenBank/DDBJ whole genome shotgun (WGS) entry which is preliminary data.</text>
</comment>
<organism evidence="1 2">
    <name type="scientific">Adineta steineri</name>
    <dbReference type="NCBI Taxonomy" id="433720"/>
    <lineage>
        <taxon>Eukaryota</taxon>
        <taxon>Metazoa</taxon>
        <taxon>Spiralia</taxon>
        <taxon>Gnathifera</taxon>
        <taxon>Rotifera</taxon>
        <taxon>Eurotatoria</taxon>
        <taxon>Bdelloidea</taxon>
        <taxon>Adinetida</taxon>
        <taxon>Adinetidae</taxon>
        <taxon>Adineta</taxon>
    </lineage>
</organism>
<dbReference type="InterPro" id="IPR036179">
    <property type="entry name" value="Ig-like_dom_sf"/>
</dbReference>